<organism evidence="1 2">
    <name type="scientific">Candidatus Campbellbacteria bacterium RIFCSPHIGHO2_12_FULL_35_10</name>
    <dbReference type="NCBI Taxonomy" id="1797578"/>
    <lineage>
        <taxon>Bacteria</taxon>
        <taxon>Candidatus Campbelliibacteriota</taxon>
    </lineage>
</organism>
<accession>A0A1F5EQX2</accession>
<protein>
    <submittedName>
        <fullName evidence="1">Uncharacterized protein</fullName>
    </submittedName>
</protein>
<evidence type="ECO:0000313" key="2">
    <source>
        <dbReference type="Proteomes" id="UP000185891"/>
    </source>
</evidence>
<dbReference type="EMBL" id="MFAA01000003">
    <property type="protein sequence ID" value="OGD69646.1"/>
    <property type="molecule type" value="Genomic_DNA"/>
</dbReference>
<comment type="caution">
    <text evidence="1">The sequence shown here is derived from an EMBL/GenBank/DDBJ whole genome shotgun (WGS) entry which is preliminary data.</text>
</comment>
<sequence>MAAQSKCSKHGPYEVAFDKEAELDRAECVKSGKPEMVKLFHGCPECHREEILRSGNFLKG</sequence>
<name>A0A1F5EQX2_9BACT</name>
<dbReference type="Proteomes" id="UP000185891">
    <property type="component" value="Unassembled WGS sequence"/>
</dbReference>
<dbReference type="AlphaFoldDB" id="A0A1F5EQX2"/>
<reference evidence="1 2" key="1">
    <citation type="journal article" date="2016" name="Nat. Commun.">
        <title>Thousands of microbial genomes shed light on interconnected biogeochemical processes in an aquifer system.</title>
        <authorList>
            <person name="Anantharaman K."/>
            <person name="Brown C.T."/>
            <person name="Hug L.A."/>
            <person name="Sharon I."/>
            <person name="Castelle C.J."/>
            <person name="Probst A.J."/>
            <person name="Thomas B.C."/>
            <person name="Singh A."/>
            <person name="Wilkins M.J."/>
            <person name="Karaoz U."/>
            <person name="Brodie E.L."/>
            <person name="Williams K.H."/>
            <person name="Hubbard S.S."/>
            <person name="Banfield J.F."/>
        </authorList>
    </citation>
    <scope>NUCLEOTIDE SEQUENCE [LARGE SCALE GENOMIC DNA]</scope>
</reference>
<evidence type="ECO:0000313" key="1">
    <source>
        <dbReference type="EMBL" id="OGD69646.1"/>
    </source>
</evidence>
<proteinExistence type="predicted"/>
<gene>
    <name evidence="1" type="ORF">A3E89_02420</name>
</gene>